<keyword evidence="1" id="KW-1133">Transmembrane helix</keyword>
<feature type="transmembrane region" description="Helical" evidence="1">
    <location>
        <begin position="27"/>
        <end position="46"/>
    </location>
</feature>
<proteinExistence type="predicted"/>
<dbReference type="AlphaFoldDB" id="A0AAU9D6R7"/>
<keyword evidence="1" id="KW-0472">Membrane</keyword>
<gene>
    <name evidence="2" type="ORF">XA3_05020</name>
</gene>
<evidence type="ECO:0000313" key="3">
    <source>
        <dbReference type="Proteomes" id="UP001321861"/>
    </source>
</evidence>
<organism evidence="2 3">
    <name type="scientific">Xylocopilactobacillus apicola</name>
    <dbReference type="NCBI Taxonomy" id="2932184"/>
    <lineage>
        <taxon>Bacteria</taxon>
        <taxon>Bacillati</taxon>
        <taxon>Bacillota</taxon>
        <taxon>Bacilli</taxon>
        <taxon>Lactobacillales</taxon>
        <taxon>Lactobacillaceae</taxon>
        <taxon>Xylocopilactobacillus</taxon>
    </lineage>
</organism>
<keyword evidence="1" id="KW-0812">Transmembrane</keyword>
<dbReference type="RefSeq" id="WP_317635982.1">
    <property type="nucleotide sequence ID" value="NZ_AP026802.1"/>
</dbReference>
<dbReference type="Proteomes" id="UP001321861">
    <property type="component" value="Chromosome"/>
</dbReference>
<dbReference type="InterPro" id="IPR032083">
    <property type="entry name" value="DUF4811"/>
</dbReference>
<accession>A0AAU9D6R7</accession>
<sequence length="221" mass="25116">MIIVLLVVMTLVAYFGGVYVENRQVGNWIRFISDVLLVGIVALIIANNSYHFGMQKQVEKTTTSVQSALPQQKIPFLLYEPLGNAGKEQVYLYHSGSSKLKHTSTDQTTNRVVRRAGKPELVSEKTVWRYQNNFSRLMFGVAGNDGTRIKTRNTFYLPKNWVVMSSKDAKKLAKPAIQAKLRQNVQGKLQEALRNQPQLTKSEQQALMLQYQSQAIERLIK</sequence>
<reference evidence="2 3" key="1">
    <citation type="journal article" date="2023" name="Microbiol. Spectr.">
        <title>Symbiosis of Carpenter Bees with Uncharacterized Lactic Acid Bacteria Showing NAD Auxotrophy.</title>
        <authorList>
            <person name="Kawasaki S."/>
            <person name="Ozawa K."/>
            <person name="Mori T."/>
            <person name="Yamamoto A."/>
            <person name="Ito M."/>
            <person name="Ohkuma M."/>
            <person name="Sakamoto M."/>
            <person name="Matsutani M."/>
        </authorList>
    </citation>
    <scope>NUCLEOTIDE SEQUENCE [LARGE SCALE GENOMIC DNA]</scope>
    <source>
        <strain evidence="2 3">XA3</strain>
    </source>
</reference>
<evidence type="ECO:0000256" key="1">
    <source>
        <dbReference type="SAM" id="Phobius"/>
    </source>
</evidence>
<keyword evidence="3" id="KW-1185">Reference proteome</keyword>
<evidence type="ECO:0000313" key="2">
    <source>
        <dbReference type="EMBL" id="BDR58061.1"/>
    </source>
</evidence>
<dbReference type="Pfam" id="PF16069">
    <property type="entry name" value="DUF4811"/>
    <property type="match status" value="1"/>
</dbReference>
<name>A0AAU9D6R7_9LACO</name>
<dbReference type="EMBL" id="AP026802">
    <property type="protein sequence ID" value="BDR58061.1"/>
    <property type="molecule type" value="Genomic_DNA"/>
</dbReference>
<dbReference type="KEGG" id="xap:XA3_05020"/>
<protein>
    <submittedName>
        <fullName evidence="2">DUF4811 domain-containing protein</fullName>
    </submittedName>
</protein>